<gene>
    <name evidence="1" type="ORF">OS493_030156</name>
</gene>
<dbReference type="EMBL" id="MU826857">
    <property type="protein sequence ID" value="KAJ7370736.1"/>
    <property type="molecule type" value="Genomic_DNA"/>
</dbReference>
<dbReference type="AlphaFoldDB" id="A0A9X0CPL5"/>
<protein>
    <submittedName>
        <fullName evidence="1">Uncharacterized protein</fullName>
    </submittedName>
</protein>
<proteinExistence type="predicted"/>
<keyword evidence="2" id="KW-1185">Reference proteome</keyword>
<evidence type="ECO:0000313" key="1">
    <source>
        <dbReference type="EMBL" id="KAJ7370736.1"/>
    </source>
</evidence>
<comment type="caution">
    <text evidence="1">The sequence shown here is derived from an EMBL/GenBank/DDBJ whole genome shotgun (WGS) entry which is preliminary data.</text>
</comment>
<feature type="non-terminal residue" evidence="1">
    <location>
        <position position="210"/>
    </location>
</feature>
<organism evidence="1 2">
    <name type="scientific">Desmophyllum pertusum</name>
    <dbReference type="NCBI Taxonomy" id="174260"/>
    <lineage>
        <taxon>Eukaryota</taxon>
        <taxon>Metazoa</taxon>
        <taxon>Cnidaria</taxon>
        <taxon>Anthozoa</taxon>
        <taxon>Hexacorallia</taxon>
        <taxon>Scleractinia</taxon>
        <taxon>Caryophylliina</taxon>
        <taxon>Caryophylliidae</taxon>
        <taxon>Desmophyllum</taxon>
    </lineage>
</organism>
<evidence type="ECO:0000313" key="2">
    <source>
        <dbReference type="Proteomes" id="UP001163046"/>
    </source>
</evidence>
<dbReference type="Proteomes" id="UP001163046">
    <property type="component" value="Unassembled WGS sequence"/>
</dbReference>
<sequence length="210" mass="24329">SRHAACEDRAHVSDSDVENISSSNRPSILEMKYQDFYDHDRMDAIYIIEKSRIRTRNNQFNQIEDSRIACLIFEEAYRAALIQEVILSSACPSILMAAPSIGAEWFQRSKNRDPKERNFAVNIEIHGSKTSSLDHGVVNHLQVIMKETSDICDVGVLVKRIEDKLRHDWDKQNIFQDYNHDLLSQPGIKKYMIECSKYAWKLVCQTHRTA</sequence>
<reference evidence="1" key="1">
    <citation type="submission" date="2023-01" db="EMBL/GenBank/DDBJ databases">
        <title>Genome assembly of the deep-sea coral Lophelia pertusa.</title>
        <authorList>
            <person name="Herrera S."/>
            <person name="Cordes E."/>
        </authorList>
    </citation>
    <scope>NUCLEOTIDE SEQUENCE</scope>
    <source>
        <strain evidence="1">USNM1676648</strain>
        <tissue evidence="1">Polyp</tissue>
    </source>
</reference>
<accession>A0A9X0CPL5</accession>
<name>A0A9X0CPL5_9CNID</name>